<proteinExistence type="predicted"/>
<protein>
    <submittedName>
        <fullName evidence="3">DUF4251 domain-containing protein</fullName>
    </submittedName>
</protein>
<feature type="signal peptide" evidence="2">
    <location>
        <begin position="1"/>
        <end position="21"/>
    </location>
</feature>
<evidence type="ECO:0000313" key="4">
    <source>
        <dbReference type="Proteomes" id="UP000824108"/>
    </source>
</evidence>
<reference evidence="3" key="1">
    <citation type="journal article" date="2021" name="PeerJ">
        <title>Extensive microbial diversity within the chicken gut microbiome revealed by metagenomics and culture.</title>
        <authorList>
            <person name="Gilroy R."/>
            <person name="Ravi A."/>
            <person name="Getino M."/>
            <person name="Pursley I."/>
            <person name="Horton D.L."/>
            <person name="Alikhan N.F."/>
            <person name="Baker D."/>
            <person name="Gharbi K."/>
            <person name="Hall N."/>
            <person name="Watson M."/>
            <person name="Adriaenssens E.M."/>
            <person name="Foster-Nyarko E."/>
            <person name="Jarju S."/>
            <person name="Secka A."/>
            <person name="Antonio M."/>
            <person name="Oren A."/>
            <person name="Chaudhuri R.R."/>
            <person name="La Ragione R."/>
            <person name="Hildebrand F."/>
            <person name="Pallen M.J."/>
        </authorList>
    </citation>
    <scope>NUCLEOTIDE SEQUENCE</scope>
    <source>
        <strain evidence="3">CHK118-2852</strain>
    </source>
</reference>
<organism evidence="3 4">
    <name type="scientific">Candidatus Bacteroides merdavium</name>
    <dbReference type="NCBI Taxonomy" id="2838472"/>
    <lineage>
        <taxon>Bacteria</taxon>
        <taxon>Pseudomonadati</taxon>
        <taxon>Bacteroidota</taxon>
        <taxon>Bacteroidia</taxon>
        <taxon>Bacteroidales</taxon>
        <taxon>Bacteroidaceae</taxon>
        <taxon>Bacteroides</taxon>
    </lineage>
</organism>
<keyword evidence="2" id="KW-0732">Signal</keyword>
<name>A0A9D2GWE6_9BACE</name>
<dbReference type="InterPro" id="IPR025347">
    <property type="entry name" value="DUF4251"/>
</dbReference>
<keyword evidence="1" id="KW-0175">Coiled coil</keyword>
<evidence type="ECO:0000256" key="2">
    <source>
        <dbReference type="SAM" id="SignalP"/>
    </source>
</evidence>
<sequence>MKNLTWMMAMFLLMLAGSAAAQEEKELTKAEKKALQERMDNFLHDEAEEALNNRAFTLEADQVIFKHGQTAYVTSNTNFVSVKDDHAVVQTAFNIPVSGPNGLGGVTVEGSFSNYELKKDKKGNISLSINVMGTGISARVDITLYEGSNKATVNIIPNFNSNRITLNGVIVPIEKSSVFKGRSL</sequence>
<evidence type="ECO:0000256" key="1">
    <source>
        <dbReference type="SAM" id="Coils"/>
    </source>
</evidence>
<evidence type="ECO:0000313" key="3">
    <source>
        <dbReference type="EMBL" id="HIZ90496.1"/>
    </source>
</evidence>
<dbReference type="AlphaFoldDB" id="A0A9D2GWE6"/>
<gene>
    <name evidence="3" type="ORF">H9807_00005</name>
</gene>
<accession>A0A9D2GWE6</accession>
<feature type="chain" id="PRO_5038417895" evidence="2">
    <location>
        <begin position="22"/>
        <end position="184"/>
    </location>
</feature>
<reference evidence="3" key="2">
    <citation type="submission" date="2021-04" db="EMBL/GenBank/DDBJ databases">
        <authorList>
            <person name="Gilroy R."/>
        </authorList>
    </citation>
    <scope>NUCLEOTIDE SEQUENCE</scope>
    <source>
        <strain evidence="3">CHK118-2852</strain>
    </source>
</reference>
<comment type="caution">
    <text evidence="3">The sequence shown here is derived from an EMBL/GenBank/DDBJ whole genome shotgun (WGS) entry which is preliminary data.</text>
</comment>
<feature type="coiled-coil region" evidence="1">
    <location>
        <begin position="18"/>
        <end position="45"/>
    </location>
</feature>
<dbReference type="Gene3D" id="2.40.128.410">
    <property type="match status" value="1"/>
</dbReference>
<dbReference type="EMBL" id="DXAV01000001">
    <property type="protein sequence ID" value="HIZ90496.1"/>
    <property type="molecule type" value="Genomic_DNA"/>
</dbReference>
<dbReference type="Proteomes" id="UP000824108">
    <property type="component" value="Unassembled WGS sequence"/>
</dbReference>
<dbReference type="Pfam" id="PF14059">
    <property type="entry name" value="DUF4251"/>
    <property type="match status" value="1"/>
</dbReference>